<dbReference type="SUPFAM" id="SSF53850">
    <property type="entry name" value="Periplasmic binding protein-like II"/>
    <property type="match status" value="1"/>
</dbReference>
<evidence type="ECO:0000256" key="1">
    <source>
        <dbReference type="ARBA" id="ARBA00007162"/>
    </source>
</evidence>
<dbReference type="InterPro" id="IPR005770">
    <property type="entry name" value="PhnD"/>
</dbReference>
<organism evidence="4 5">
    <name type="scientific">Geomonas terrae</name>
    <dbReference type="NCBI Taxonomy" id="2562681"/>
    <lineage>
        <taxon>Bacteria</taxon>
        <taxon>Pseudomonadati</taxon>
        <taxon>Thermodesulfobacteriota</taxon>
        <taxon>Desulfuromonadia</taxon>
        <taxon>Geobacterales</taxon>
        <taxon>Geobacteraceae</taxon>
        <taxon>Geomonas</taxon>
    </lineage>
</organism>
<dbReference type="Proteomes" id="UP000306416">
    <property type="component" value="Unassembled WGS sequence"/>
</dbReference>
<dbReference type="PANTHER" id="PTHR35841:SF1">
    <property type="entry name" value="PHOSPHONATES-BINDING PERIPLASMIC PROTEIN"/>
    <property type="match status" value="1"/>
</dbReference>
<proteinExistence type="inferred from homology"/>
<accession>A0A4S1CBQ9</accession>
<keyword evidence="5" id="KW-1185">Reference proteome</keyword>
<dbReference type="Gene3D" id="3.40.190.10">
    <property type="entry name" value="Periplasmic binding protein-like II"/>
    <property type="match status" value="2"/>
</dbReference>
<feature type="signal peptide" evidence="3">
    <location>
        <begin position="1"/>
        <end position="17"/>
    </location>
</feature>
<evidence type="ECO:0000313" key="4">
    <source>
        <dbReference type="EMBL" id="TGU70787.1"/>
    </source>
</evidence>
<evidence type="ECO:0000256" key="3">
    <source>
        <dbReference type="SAM" id="SignalP"/>
    </source>
</evidence>
<comment type="caution">
    <text evidence="4">The sequence shown here is derived from an EMBL/GenBank/DDBJ whole genome shotgun (WGS) entry which is preliminary data.</text>
</comment>
<evidence type="ECO:0000256" key="2">
    <source>
        <dbReference type="ARBA" id="ARBA00022729"/>
    </source>
</evidence>
<keyword evidence="2 3" id="KW-0732">Signal</keyword>
<dbReference type="EMBL" id="SRSC01000004">
    <property type="protein sequence ID" value="TGU70787.1"/>
    <property type="molecule type" value="Genomic_DNA"/>
</dbReference>
<dbReference type="GO" id="GO:0043190">
    <property type="term" value="C:ATP-binding cassette (ABC) transporter complex"/>
    <property type="evidence" value="ECO:0007669"/>
    <property type="project" value="InterPro"/>
</dbReference>
<comment type="similarity">
    <text evidence="1">Belongs to the phosphate/phosphite/phosphonate binding protein family.</text>
</comment>
<dbReference type="RefSeq" id="WP_135872118.1">
    <property type="nucleotide sequence ID" value="NZ_SRSC01000004.1"/>
</dbReference>
<dbReference type="Pfam" id="PF12974">
    <property type="entry name" value="Phosphonate-bd"/>
    <property type="match status" value="1"/>
</dbReference>
<evidence type="ECO:0000313" key="5">
    <source>
        <dbReference type="Proteomes" id="UP000306416"/>
    </source>
</evidence>
<sequence>MKALAIAFAVISTLCLADVKAFCAEPLKFGVAAMISPQETVKYYDQIIDYVGKKLGRPVEMVQKRTYEETDRLLESGELKLAFVCSGPYVTDKEKFGVELLVAPQSYGEPFYYAYIITHRSSKIRNLAGLKGKSFAFTDPKSNTGKLAPTYMIGKSFNLPPEKFFSKIIYTRTHDKAIEAVAKKIVAGASVDSLIYNYAASKNPRFTSQTKIIAKSPRYGIPPIVVRGDLDPVLKARIRNIFLTMHEDPEGREILAGIKVDRFIVPKDADYDSVREMEKWLKKNIK</sequence>
<feature type="chain" id="PRO_5020838033" evidence="3">
    <location>
        <begin position="18"/>
        <end position="286"/>
    </location>
</feature>
<dbReference type="NCBIfam" id="TIGR01098">
    <property type="entry name" value="3A0109s03R"/>
    <property type="match status" value="1"/>
</dbReference>
<dbReference type="PANTHER" id="PTHR35841">
    <property type="entry name" value="PHOSPHONATES-BINDING PERIPLASMIC PROTEIN"/>
    <property type="match status" value="1"/>
</dbReference>
<gene>
    <name evidence="4" type="primary">phnD</name>
    <name evidence="4" type="ORF">E4633_17505</name>
</gene>
<dbReference type="CDD" id="cd13571">
    <property type="entry name" value="PBP2_PnhD_1"/>
    <property type="match status" value="1"/>
</dbReference>
<name>A0A4S1CBQ9_9BACT</name>
<dbReference type="AlphaFoldDB" id="A0A4S1CBQ9"/>
<dbReference type="GO" id="GO:0055085">
    <property type="term" value="P:transmembrane transport"/>
    <property type="evidence" value="ECO:0007669"/>
    <property type="project" value="InterPro"/>
</dbReference>
<reference evidence="4 5" key="1">
    <citation type="submission" date="2019-04" db="EMBL/GenBank/DDBJ databases">
        <title>Geobacter oryzae sp. nov., ferric-reducing bacteria isolated from paddy soil.</title>
        <authorList>
            <person name="Xu Z."/>
            <person name="Masuda Y."/>
            <person name="Itoh H."/>
            <person name="Senoo K."/>
        </authorList>
    </citation>
    <scope>NUCLEOTIDE SEQUENCE [LARGE SCALE GENOMIC DNA]</scope>
    <source>
        <strain evidence="4 5">Red111</strain>
    </source>
</reference>
<protein>
    <submittedName>
        <fullName evidence="4">Phosphate/phosphite/phosphonate ABC transporter substrate-binding protein</fullName>
    </submittedName>
</protein>